<sequence>MLKSIFSQKWLSSAFAVLLGLYYGTLDIWGDDWSWIAGHKPLHSKIYSILMGLTILSVSLRAYYDWQDTKNKAAYDKLLNQFILFIKDIVQAKRTRFYDKVTKLETGKRVNFFEVITHPKEQLRTIMQHAVNFFEFYGVPRSNLQITILSSNSFSNHWKYEETLDRQKNHTDANIVMNSRSVANKALQTGEPIFLADLSEEGTDESQKIFYKSERSVTVNCIGSIYCKPVTIIIQEITYNYVFTLVTYGTYLCSPNNVEEANQIATLLDEIGDRVELELYLLAMRQHQAK</sequence>
<evidence type="ECO:0000313" key="3">
    <source>
        <dbReference type="Proteomes" id="UP000546536"/>
    </source>
</evidence>
<gene>
    <name evidence="2" type="ORF">HLH13_07165</name>
</gene>
<protein>
    <submittedName>
        <fullName evidence="2">Uncharacterized protein</fullName>
    </submittedName>
</protein>
<dbReference type="Proteomes" id="UP000546536">
    <property type="component" value="Unassembled WGS sequence"/>
</dbReference>
<dbReference type="RefSeq" id="WP_171544214.1">
    <property type="nucleotide sequence ID" value="NZ_JABERG010000007.1"/>
</dbReference>
<feature type="transmembrane region" description="Helical" evidence="1">
    <location>
        <begin position="46"/>
        <end position="64"/>
    </location>
</feature>
<keyword evidence="1" id="KW-1133">Transmembrane helix</keyword>
<accession>A0ABX1V1H5</accession>
<organism evidence="2 3">
    <name type="scientific">Acinetobacter terrae</name>
    <dbReference type="NCBI Taxonomy" id="2731247"/>
    <lineage>
        <taxon>Bacteria</taxon>
        <taxon>Pseudomonadati</taxon>
        <taxon>Pseudomonadota</taxon>
        <taxon>Gammaproteobacteria</taxon>
        <taxon>Moraxellales</taxon>
        <taxon>Moraxellaceae</taxon>
        <taxon>Acinetobacter</taxon>
        <taxon>Acinetobacter Taxon 24</taxon>
    </lineage>
</organism>
<reference evidence="2 3" key="1">
    <citation type="submission" date="2020-04" db="EMBL/GenBank/DDBJ databases">
        <title>Acinetobacter Taxon 24.</title>
        <authorList>
            <person name="Nemec A."/>
            <person name="Radolfova-Krizova L."/>
            <person name="Higgins P.G."/>
            <person name="Spanelova P."/>
        </authorList>
    </citation>
    <scope>NUCLEOTIDE SEQUENCE [LARGE SCALE GENOMIC DNA]</scope>
    <source>
        <strain evidence="2 3">ANC 4279</strain>
    </source>
</reference>
<evidence type="ECO:0000256" key="1">
    <source>
        <dbReference type="SAM" id="Phobius"/>
    </source>
</evidence>
<proteinExistence type="predicted"/>
<dbReference type="EMBL" id="JABERG010000007">
    <property type="protein sequence ID" value="NNH87493.1"/>
    <property type="molecule type" value="Genomic_DNA"/>
</dbReference>
<keyword evidence="1" id="KW-0472">Membrane</keyword>
<keyword evidence="1" id="KW-0812">Transmembrane</keyword>
<evidence type="ECO:0000313" key="2">
    <source>
        <dbReference type="EMBL" id="NNH87493.1"/>
    </source>
</evidence>
<name>A0ABX1V1H5_9GAMM</name>
<comment type="caution">
    <text evidence="2">The sequence shown here is derived from an EMBL/GenBank/DDBJ whole genome shotgun (WGS) entry which is preliminary data.</text>
</comment>
<keyword evidence="3" id="KW-1185">Reference proteome</keyword>